<protein>
    <submittedName>
        <fullName evidence="6">AraC family transcriptional regulator</fullName>
    </submittedName>
</protein>
<dbReference type="SUPFAM" id="SSF46689">
    <property type="entry name" value="Homeodomain-like"/>
    <property type="match status" value="1"/>
</dbReference>
<reference evidence="6" key="1">
    <citation type="submission" date="2023-06" db="EMBL/GenBank/DDBJ databases">
        <title>Two Chryseobacterium gambrini strains from China.</title>
        <authorList>
            <person name="Zeng J."/>
            <person name="Wu Y."/>
        </authorList>
    </citation>
    <scope>NUCLEOTIDE SEQUENCE</scope>
    <source>
        <strain evidence="6">SQ219</strain>
    </source>
</reference>
<dbReference type="PANTHER" id="PTHR43280:SF2">
    <property type="entry name" value="HTH-TYPE TRANSCRIPTIONAL REGULATOR EXSA"/>
    <property type="match status" value="1"/>
</dbReference>
<feature type="transmembrane region" description="Helical" evidence="4">
    <location>
        <begin position="45"/>
        <end position="63"/>
    </location>
</feature>
<dbReference type="Gene3D" id="1.10.10.60">
    <property type="entry name" value="Homeodomain-like"/>
    <property type="match status" value="1"/>
</dbReference>
<feature type="transmembrane region" description="Helical" evidence="4">
    <location>
        <begin position="98"/>
        <end position="114"/>
    </location>
</feature>
<comment type="caution">
    <text evidence="6">The sequence shown here is derived from an EMBL/GenBank/DDBJ whole genome shotgun (WGS) entry which is preliminary data.</text>
</comment>
<evidence type="ECO:0000313" key="6">
    <source>
        <dbReference type="EMBL" id="MDN4013436.1"/>
    </source>
</evidence>
<keyword evidence="4" id="KW-0472">Membrane</keyword>
<name>A0AAJ1R3R8_9FLAO</name>
<feature type="transmembrane region" description="Helical" evidence="4">
    <location>
        <begin position="157"/>
        <end position="173"/>
    </location>
</feature>
<evidence type="ECO:0000256" key="4">
    <source>
        <dbReference type="SAM" id="Phobius"/>
    </source>
</evidence>
<keyword evidence="4" id="KW-1133">Transmembrane helix</keyword>
<dbReference type="PANTHER" id="PTHR43280">
    <property type="entry name" value="ARAC-FAMILY TRANSCRIPTIONAL REGULATOR"/>
    <property type="match status" value="1"/>
</dbReference>
<organism evidence="6 7">
    <name type="scientific">Chryseobacterium gambrini</name>
    <dbReference type="NCBI Taxonomy" id="373672"/>
    <lineage>
        <taxon>Bacteria</taxon>
        <taxon>Pseudomonadati</taxon>
        <taxon>Bacteroidota</taxon>
        <taxon>Flavobacteriia</taxon>
        <taxon>Flavobacteriales</taxon>
        <taxon>Weeksellaceae</taxon>
        <taxon>Chryseobacterium group</taxon>
        <taxon>Chryseobacterium</taxon>
    </lineage>
</organism>
<dbReference type="SMART" id="SM00342">
    <property type="entry name" value="HTH_ARAC"/>
    <property type="match status" value="1"/>
</dbReference>
<proteinExistence type="predicted"/>
<evidence type="ECO:0000256" key="1">
    <source>
        <dbReference type="ARBA" id="ARBA00023015"/>
    </source>
</evidence>
<dbReference type="InterPro" id="IPR009057">
    <property type="entry name" value="Homeodomain-like_sf"/>
</dbReference>
<evidence type="ECO:0000256" key="3">
    <source>
        <dbReference type="ARBA" id="ARBA00023163"/>
    </source>
</evidence>
<keyword evidence="1" id="KW-0805">Transcription regulation</keyword>
<feature type="transmembrane region" description="Helical" evidence="4">
    <location>
        <begin position="75"/>
        <end position="92"/>
    </location>
</feature>
<dbReference type="InterPro" id="IPR018060">
    <property type="entry name" value="HTH_AraC"/>
</dbReference>
<dbReference type="GO" id="GO:0003700">
    <property type="term" value="F:DNA-binding transcription factor activity"/>
    <property type="evidence" value="ECO:0007669"/>
    <property type="project" value="InterPro"/>
</dbReference>
<dbReference type="Proteomes" id="UP001225933">
    <property type="component" value="Unassembled WGS sequence"/>
</dbReference>
<evidence type="ECO:0000259" key="5">
    <source>
        <dbReference type="PROSITE" id="PS01124"/>
    </source>
</evidence>
<feature type="domain" description="HTH araC/xylS-type" evidence="5">
    <location>
        <begin position="208"/>
        <end position="316"/>
    </location>
</feature>
<accession>A0AAJ1R3R8</accession>
<keyword evidence="2" id="KW-0238">DNA-binding</keyword>
<dbReference type="Pfam" id="PF12833">
    <property type="entry name" value="HTH_18"/>
    <property type="match status" value="1"/>
</dbReference>
<dbReference type="PROSITE" id="PS01124">
    <property type="entry name" value="HTH_ARAC_FAMILY_2"/>
    <property type="match status" value="1"/>
</dbReference>
<keyword evidence="4" id="KW-0812">Transmembrane</keyword>
<feature type="transmembrane region" description="Helical" evidence="4">
    <location>
        <begin position="121"/>
        <end position="145"/>
    </location>
</feature>
<dbReference type="GO" id="GO:0043565">
    <property type="term" value="F:sequence-specific DNA binding"/>
    <property type="evidence" value="ECO:0007669"/>
    <property type="project" value="InterPro"/>
</dbReference>
<gene>
    <name evidence="6" type="ORF">QX233_13245</name>
</gene>
<keyword evidence="3" id="KW-0804">Transcription</keyword>
<evidence type="ECO:0000313" key="7">
    <source>
        <dbReference type="Proteomes" id="UP001225933"/>
    </source>
</evidence>
<sequence length="323" mass="38313">MKEREINAKINQIKKELISKYILFLSFIFLIFSLIYTFFIKDKFLAYYISIGFLFLIYTWNIIRTRFSIEKTVHNFFILYPLYVSYLILRYWEVTMVNFLYIIIIPLGAFVFFGRREIIAYTIYAFSIIVILFVIVHASLIEIVHYKRQSFTDITDLIVIVFNMLTITLALYYKDKIRTLRSMAEIAKVKEAIIVSDIFDQKSIERYEELFAKIEQTINLNGHFKDPDFNLTDLSSKMKINNGYLSKAIRHKGFTNFNHYLNYHRIDFAKKLIAEADLKKITIMYIYSEAGFGSQSTFNRVFKNIEGITPSQYIDKIVKESEN</sequence>
<feature type="transmembrane region" description="Helical" evidence="4">
    <location>
        <begin position="21"/>
        <end position="39"/>
    </location>
</feature>
<dbReference type="RefSeq" id="WP_214588593.1">
    <property type="nucleotide sequence ID" value="NZ_JAUHGV010000016.1"/>
</dbReference>
<dbReference type="EMBL" id="JAUHGV010000016">
    <property type="protein sequence ID" value="MDN4013436.1"/>
    <property type="molecule type" value="Genomic_DNA"/>
</dbReference>
<evidence type="ECO:0000256" key="2">
    <source>
        <dbReference type="ARBA" id="ARBA00023125"/>
    </source>
</evidence>
<dbReference type="AlphaFoldDB" id="A0AAJ1R3R8"/>